<organism evidence="1 2">
    <name type="scientific">Rubellicoccus peritrichatus</name>
    <dbReference type="NCBI Taxonomy" id="3080537"/>
    <lineage>
        <taxon>Bacteria</taxon>
        <taxon>Pseudomonadati</taxon>
        <taxon>Verrucomicrobiota</taxon>
        <taxon>Opitutia</taxon>
        <taxon>Puniceicoccales</taxon>
        <taxon>Cerasicoccaceae</taxon>
        <taxon>Rubellicoccus</taxon>
    </lineage>
</organism>
<dbReference type="EMBL" id="CP136920">
    <property type="protein sequence ID" value="WOO39901.1"/>
    <property type="molecule type" value="Genomic_DNA"/>
</dbReference>
<dbReference type="InterPro" id="IPR025543">
    <property type="entry name" value="Dodecin-like"/>
</dbReference>
<gene>
    <name evidence="1" type="ORF">RZN69_14845</name>
</gene>
<proteinExistence type="predicted"/>
<sequence>MSQHHLEHSDILRVIGQSHKSFDDAVNSALQQLACPSHGHNHHPNLTFQSFEVVKLGGYLHHDKNDKSCVVTHFSATIDVTAVHDHGDDDH</sequence>
<keyword evidence="2" id="KW-1185">Reference proteome</keyword>
<dbReference type="KEGG" id="puo:RZN69_14845"/>
<dbReference type="Proteomes" id="UP001304300">
    <property type="component" value="Chromosome"/>
</dbReference>
<evidence type="ECO:0000313" key="2">
    <source>
        <dbReference type="Proteomes" id="UP001304300"/>
    </source>
</evidence>
<dbReference type="Gene3D" id="3.30.1660.10">
    <property type="entry name" value="Flavin-binding protein dodecin"/>
    <property type="match status" value="1"/>
</dbReference>
<reference evidence="1 2" key="1">
    <citation type="submission" date="2023-10" db="EMBL/GenBank/DDBJ databases">
        <title>Rubellicoccus peritrichatus gen. nov., sp. nov., isolated from an algae of coral reef tank.</title>
        <authorList>
            <person name="Luo J."/>
        </authorList>
    </citation>
    <scope>NUCLEOTIDE SEQUENCE [LARGE SCALE GENOMIC DNA]</scope>
    <source>
        <strain evidence="1 2">CR14</strain>
    </source>
</reference>
<dbReference type="RefSeq" id="WP_317831948.1">
    <property type="nucleotide sequence ID" value="NZ_CP136920.1"/>
</dbReference>
<accession>A0AAQ3QS25</accession>
<evidence type="ECO:0000313" key="1">
    <source>
        <dbReference type="EMBL" id="WOO39901.1"/>
    </source>
</evidence>
<name>A0AAQ3QS25_9BACT</name>
<dbReference type="AlphaFoldDB" id="A0AAQ3QS25"/>
<protein>
    <submittedName>
        <fullName evidence="1">Uncharacterized protein</fullName>
    </submittedName>
</protein>